<reference evidence="2 3" key="1">
    <citation type="submission" date="2019-01" db="EMBL/GenBank/DDBJ databases">
        <title>Draft genome sequences of the type strains of six Macrococcus species.</title>
        <authorList>
            <person name="Mazhar S."/>
            <person name="Altermann E."/>
            <person name="Hill C."/>
            <person name="Mcauliffe O."/>
        </authorList>
    </citation>
    <scope>NUCLEOTIDE SEQUENCE [LARGE SCALE GENOMIC DNA]</scope>
    <source>
        <strain evidence="2 3">CCM4811</strain>
    </source>
</reference>
<keyword evidence="1" id="KW-0812">Transmembrane</keyword>
<dbReference type="EMBL" id="SCWA01000001">
    <property type="protein sequence ID" value="TDL99052.1"/>
    <property type="molecule type" value="Genomic_DNA"/>
</dbReference>
<feature type="transmembrane region" description="Helical" evidence="1">
    <location>
        <begin position="134"/>
        <end position="155"/>
    </location>
</feature>
<dbReference type="RefSeq" id="WP_133430946.1">
    <property type="nucleotide sequence ID" value="NZ_SCWA01000001.1"/>
</dbReference>
<feature type="transmembrane region" description="Helical" evidence="1">
    <location>
        <begin position="58"/>
        <end position="77"/>
    </location>
</feature>
<protein>
    <submittedName>
        <fullName evidence="2">Uncharacterized protein</fullName>
    </submittedName>
</protein>
<evidence type="ECO:0000313" key="2">
    <source>
        <dbReference type="EMBL" id="TDL99052.1"/>
    </source>
</evidence>
<proteinExistence type="predicted"/>
<evidence type="ECO:0000313" key="3">
    <source>
        <dbReference type="Proteomes" id="UP000295310"/>
    </source>
</evidence>
<feature type="transmembrane region" description="Helical" evidence="1">
    <location>
        <begin position="7"/>
        <end position="31"/>
    </location>
</feature>
<accession>A0A4R6BGT4</accession>
<dbReference type="AlphaFoldDB" id="A0A4R6BGT4"/>
<gene>
    <name evidence="2" type="ORF">ERX27_01000</name>
</gene>
<organism evidence="2 3">
    <name type="scientific">Macrococcus brunensis</name>
    <dbReference type="NCBI Taxonomy" id="198483"/>
    <lineage>
        <taxon>Bacteria</taxon>
        <taxon>Bacillati</taxon>
        <taxon>Bacillota</taxon>
        <taxon>Bacilli</taxon>
        <taxon>Bacillales</taxon>
        <taxon>Staphylococcaceae</taxon>
        <taxon>Macrococcus</taxon>
    </lineage>
</organism>
<dbReference type="Proteomes" id="UP000295310">
    <property type="component" value="Unassembled WGS sequence"/>
</dbReference>
<evidence type="ECO:0000256" key="1">
    <source>
        <dbReference type="SAM" id="Phobius"/>
    </source>
</evidence>
<keyword evidence="1" id="KW-1133">Transmembrane helix</keyword>
<keyword evidence="3" id="KW-1185">Reference proteome</keyword>
<keyword evidence="1" id="KW-0472">Membrane</keyword>
<comment type="caution">
    <text evidence="2">The sequence shown here is derived from an EMBL/GenBank/DDBJ whole genome shotgun (WGS) entry which is preliminary data.</text>
</comment>
<name>A0A4R6BGT4_9STAP</name>
<sequence>MHAINSSIILLNILFLFLTTLCIFALIYFSFTGHKILLDQAQGLYIDSAGHEDIISEIIGNPIFSMIVKSYLFSLIVGVAPKAFFGTRLLFAVLVVLVYLGFLTLLLFISLFLLKHKKRSLLLITFITNCSLPLFLRVLTAVIPMSLIFLTFRLFKNMSYKPKPTFT</sequence>
<feature type="transmembrane region" description="Helical" evidence="1">
    <location>
        <begin position="89"/>
        <end position="114"/>
    </location>
</feature>